<gene>
    <name evidence="1" type="ORF">UFOPK3684_00054</name>
</gene>
<sequence length="61" mass="6285">MKLSKPLRPTCTAATTVLEESNKGMQSATRTASATPGVVVINASHVGSTDVTESITAKELP</sequence>
<reference evidence="1" key="1">
    <citation type="submission" date="2020-05" db="EMBL/GenBank/DDBJ databases">
        <authorList>
            <person name="Chiriac C."/>
            <person name="Salcher M."/>
            <person name="Ghai R."/>
            <person name="Kavagutti S V."/>
        </authorList>
    </citation>
    <scope>NUCLEOTIDE SEQUENCE</scope>
</reference>
<protein>
    <submittedName>
        <fullName evidence="1">Unannotated protein</fullName>
    </submittedName>
</protein>
<proteinExistence type="predicted"/>
<evidence type="ECO:0000313" key="1">
    <source>
        <dbReference type="EMBL" id="CAB4915232.1"/>
    </source>
</evidence>
<dbReference type="EMBL" id="CAFBMZ010000002">
    <property type="protein sequence ID" value="CAB4915232.1"/>
    <property type="molecule type" value="Genomic_DNA"/>
</dbReference>
<accession>A0A6J7H607</accession>
<organism evidence="1">
    <name type="scientific">freshwater metagenome</name>
    <dbReference type="NCBI Taxonomy" id="449393"/>
    <lineage>
        <taxon>unclassified sequences</taxon>
        <taxon>metagenomes</taxon>
        <taxon>ecological metagenomes</taxon>
    </lineage>
</organism>
<name>A0A6J7H607_9ZZZZ</name>
<dbReference type="AlphaFoldDB" id="A0A6J7H607"/>